<proteinExistence type="predicted"/>
<dbReference type="KEGG" id="nau:109238601"/>
<gene>
    <name evidence="2" type="ORF">A4A49_00815</name>
</gene>
<sequence length="427" mass="45487">METSTGVLRRFPSVAGAVAGVNNNRFHHNSPSSKLSMLSFTEIKGSLKSKKLMVSGFKDEGYLEYYNSSGRGSSRIIRCGKKEKNKENDVALKKTKKKMKLLKGLSRDLSNLSEMGFGFGSDIGLVDQVQGKTILETAELLLGQLQQLKAEEKALKRKRKEEKALMKMKGASQVQGIMNHEMSSSSSSSSESSESSDDECQNLVDMKSLKIESLAQIIPEACERAFENATSTIENHRIEPRTQNPEVDTSVEISSKSSTSNEDSTERMTSLVVPVPTILEQNEEHCLEASDCYIGNVGSSSPNAAVAATTTTAGTKKIEVCMGGKCKRSGAGAILEKFQQMVGIEAAVSGCKCMGKCKVGPNVRVSGCSSSSSSSSDAFLAGDSVSVSSAPSSNNSLCIGVDLEDVSLIAANLLGRYPEVGLASAVP</sequence>
<dbReference type="Gramene" id="OIT39053">
    <property type="protein sequence ID" value="OIT39053"/>
    <property type="gene ID" value="A4A49_00815"/>
</dbReference>
<dbReference type="OrthoDB" id="913780at2759"/>
<dbReference type="CDD" id="cd02980">
    <property type="entry name" value="TRX_Fd_family"/>
    <property type="match status" value="1"/>
</dbReference>
<evidence type="ECO:0000313" key="2">
    <source>
        <dbReference type="EMBL" id="OIT39053.1"/>
    </source>
</evidence>
<dbReference type="AlphaFoldDB" id="A0A314LC17"/>
<protein>
    <submittedName>
        <fullName evidence="2">Uncharacterized protein</fullName>
    </submittedName>
</protein>
<evidence type="ECO:0000313" key="3">
    <source>
        <dbReference type="Proteomes" id="UP000187609"/>
    </source>
</evidence>
<evidence type="ECO:0000256" key="1">
    <source>
        <dbReference type="SAM" id="MobiDB-lite"/>
    </source>
</evidence>
<name>A0A314LC17_NICAT</name>
<reference evidence="2" key="1">
    <citation type="submission" date="2016-11" db="EMBL/GenBank/DDBJ databases">
        <title>The genome of Nicotiana attenuata.</title>
        <authorList>
            <person name="Xu S."/>
            <person name="Brockmoeller T."/>
            <person name="Gaquerel E."/>
            <person name="Navarro A."/>
            <person name="Kuhl H."/>
            <person name="Gase K."/>
            <person name="Ling Z."/>
            <person name="Zhou W."/>
            <person name="Kreitzer C."/>
            <person name="Stanke M."/>
            <person name="Tang H."/>
            <person name="Lyons E."/>
            <person name="Pandey P."/>
            <person name="Pandey S.P."/>
            <person name="Timmermann B."/>
            <person name="Baldwin I.T."/>
        </authorList>
    </citation>
    <scope>NUCLEOTIDE SEQUENCE [LARGE SCALE GENOMIC DNA]</scope>
    <source>
        <strain evidence="2">UT</strain>
    </source>
</reference>
<dbReference type="SMR" id="A0A314LC17"/>
<dbReference type="InterPro" id="IPR036249">
    <property type="entry name" value="Thioredoxin-like_sf"/>
</dbReference>
<feature type="compositionally biased region" description="Low complexity" evidence="1">
    <location>
        <begin position="183"/>
        <end position="193"/>
    </location>
</feature>
<accession>A0A314LC17</accession>
<feature type="region of interest" description="Disordered" evidence="1">
    <location>
        <begin position="159"/>
        <end position="200"/>
    </location>
</feature>
<comment type="caution">
    <text evidence="2">The sequence shown here is derived from an EMBL/GenBank/DDBJ whole genome shotgun (WGS) entry which is preliminary data.</text>
</comment>
<dbReference type="EMBL" id="MJEQ01000145">
    <property type="protein sequence ID" value="OIT39053.1"/>
    <property type="molecule type" value="Genomic_DNA"/>
</dbReference>
<dbReference type="Gene3D" id="3.40.30.10">
    <property type="entry name" value="Glutaredoxin"/>
    <property type="match status" value="1"/>
</dbReference>
<dbReference type="SUPFAM" id="SSF52833">
    <property type="entry name" value="Thioredoxin-like"/>
    <property type="match status" value="1"/>
</dbReference>
<keyword evidence="3" id="KW-1185">Reference proteome</keyword>
<organism evidence="2 3">
    <name type="scientific">Nicotiana attenuata</name>
    <name type="common">Coyote tobacco</name>
    <dbReference type="NCBI Taxonomy" id="49451"/>
    <lineage>
        <taxon>Eukaryota</taxon>
        <taxon>Viridiplantae</taxon>
        <taxon>Streptophyta</taxon>
        <taxon>Embryophyta</taxon>
        <taxon>Tracheophyta</taxon>
        <taxon>Spermatophyta</taxon>
        <taxon>Magnoliopsida</taxon>
        <taxon>eudicotyledons</taxon>
        <taxon>Gunneridae</taxon>
        <taxon>Pentapetalae</taxon>
        <taxon>asterids</taxon>
        <taxon>lamiids</taxon>
        <taxon>Solanales</taxon>
        <taxon>Solanaceae</taxon>
        <taxon>Nicotianoideae</taxon>
        <taxon>Nicotianeae</taxon>
        <taxon>Nicotiana</taxon>
    </lineage>
</organism>
<dbReference type="STRING" id="49451.A0A314LC17"/>
<feature type="compositionally biased region" description="Low complexity" evidence="1">
    <location>
        <begin position="250"/>
        <end position="262"/>
    </location>
</feature>
<feature type="region of interest" description="Disordered" evidence="1">
    <location>
        <begin position="233"/>
        <end position="268"/>
    </location>
</feature>
<dbReference type="Proteomes" id="UP000187609">
    <property type="component" value="Unassembled WGS sequence"/>
</dbReference>